<feature type="region of interest" description="Disordered" evidence="1">
    <location>
        <begin position="182"/>
        <end position="203"/>
    </location>
</feature>
<name>A0A9D2IFC2_9FIRM</name>
<dbReference type="Pfam" id="PF13242">
    <property type="entry name" value="Hydrolase_like"/>
    <property type="match status" value="1"/>
</dbReference>
<evidence type="ECO:0000313" key="3">
    <source>
        <dbReference type="Proteomes" id="UP000824024"/>
    </source>
</evidence>
<dbReference type="Proteomes" id="UP000824024">
    <property type="component" value="Unassembled WGS sequence"/>
</dbReference>
<dbReference type="InterPro" id="IPR023214">
    <property type="entry name" value="HAD_sf"/>
</dbReference>
<evidence type="ECO:0000256" key="1">
    <source>
        <dbReference type="SAM" id="MobiDB-lite"/>
    </source>
</evidence>
<dbReference type="EMBL" id="DXCH01000092">
    <property type="protein sequence ID" value="HIZ06972.1"/>
    <property type="molecule type" value="Genomic_DNA"/>
</dbReference>
<gene>
    <name evidence="2" type="ORF">IAA08_03435</name>
</gene>
<organism evidence="2 3">
    <name type="scientific">Candidatus Eubacterium avistercoris</name>
    <dbReference type="NCBI Taxonomy" id="2838567"/>
    <lineage>
        <taxon>Bacteria</taxon>
        <taxon>Bacillati</taxon>
        <taxon>Bacillota</taxon>
        <taxon>Clostridia</taxon>
        <taxon>Eubacteriales</taxon>
        <taxon>Eubacteriaceae</taxon>
        <taxon>Eubacterium</taxon>
    </lineage>
</organism>
<reference evidence="2" key="1">
    <citation type="journal article" date="2021" name="PeerJ">
        <title>Extensive microbial diversity within the chicken gut microbiome revealed by metagenomics and culture.</title>
        <authorList>
            <person name="Gilroy R."/>
            <person name="Ravi A."/>
            <person name="Getino M."/>
            <person name="Pursley I."/>
            <person name="Horton D.L."/>
            <person name="Alikhan N.F."/>
            <person name="Baker D."/>
            <person name="Gharbi K."/>
            <person name="Hall N."/>
            <person name="Watson M."/>
            <person name="Adriaenssens E.M."/>
            <person name="Foster-Nyarko E."/>
            <person name="Jarju S."/>
            <person name="Secka A."/>
            <person name="Antonio M."/>
            <person name="Oren A."/>
            <person name="Chaudhuri R.R."/>
            <person name="La Ragione R."/>
            <person name="Hildebrand F."/>
            <person name="Pallen M.J."/>
        </authorList>
    </citation>
    <scope>NUCLEOTIDE SEQUENCE</scope>
    <source>
        <strain evidence="2">CHK192-9172</strain>
    </source>
</reference>
<dbReference type="NCBIfam" id="TIGR01662">
    <property type="entry name" value="HAD-SF-IIIA"/>
    <property type="match status" value="1"/>
</dbReference>
<dbReference type="NCBIfam" id="TIGR01668">
    <property type="entry name" value="YqeG_hyp_ppase"/>
    <property type="match status" value="1"/>
</dbReference>
<dbReference type="AlphaFoldDB" id="A0A9D2IFC2"/>
<dbReference type="SUPFAM" id="SSF56784">
    <property type="entry name" value="HAD-like"/>
    <property type="match status" value="1"/>
</dbReference>
<proteinExistence type="predicted"/>
<dbReference type="Gene3D" id="3.40.50.1000">
    <property type="entry name" value="HAD superfamily/HAD-like"/>
    <property type="match status" value="1"/>
</dbReference>
<dbReference type="InterPro" id="IPR006549">
    <property type="entry name" value="HAD-SF_hydro_IIIA"/>
</dbReference>
<evidence type="ECO:0000313" key="2">
    <source>
        <dbReference type="EMBL" id="HIZ06972.1"/>
    </source>
</evidence>
<accession>A0A9D2IFC2</accession>
<dbReference type="InterPro" id="IPR036412">
    <property type="entry name" value="HAD-like_sf"/>
</dbReference>
<sequence>MCLKRFYPDMYIDSTYQIDFRKLYQDGYRGLIFDIDNTLVTHGAPATPQAEALFQELKALGFSCCLLSNNQEPRVKMFNDSVHVEYICDAHKPSVANYEKAMEIMGTDRKNTLFIGDQIFTDIYGAKRTGIPAIMVKKIHWKEEIQIVLKRRLEAVVLLGYRRYAKKLGRQDPNTPLSLLERYRKKENHNKDEGYTNSEGRLR</sequence>
<dbReference type="GO" id="GO:0008962">
    <property type="term" value="F:phosphatidylglycerophosphatase activity"/>
    <property type="evidence" value="ECO:0007669"/>
    <property type="project" value="InterPro"/>
</dbReference>
<dbReference type="InterPro" id="IPR010021">
    <property type="entry name" value="PGPP1/Gep4"/>
</dbReference>
<reference evidence="2" key="2">
    <citation type="submission" date="2021-04" db="EMBL/GenBank/DDBJ databases">
        <authorList>
            <person name="Gilroy R."/>
        </authorList>
    </citation>
    <scope>NUCLEOTIDE SEQUENCE</scope>
    <source>
        <strain evidence="2">CHK192-9172</strain>
    </source>
</reference>
<comment type="caution">
    <text evidence="2">The sequence shown here is derived from an EMBL/GenBank/DDBJ whole genome shotgun (WGS) entry which is preliminary data.</text>
</comment>
<protein>
    <submittedName>
        <fullName evidence="2">YqeG family HAD IIIA-type phosphatase</fullName>
    </submittedName>
</protein>